<reference evidence="1 2" key="1">
    <citation type="submission" date="2017-02" db="EMBL/GenBank/DDBJ databases">
        <title>Complete genome sequences of Mycobacterium kansasii strains isolated from rhesus macaques.</title>
        <authorList>
            <person name="Panda A."/>
            <person name="Nagaraj S."/>
            <person name="Zhao X."/>
            <person name="Tettelin H."/>
            <person name="Detolla L.J."/>
        </authorList>
    </citation>
    <scope>NUCLEOTIDE SEQUENCE [LARGE SCALE GENOMIC DNA]</scope>
    <source>
        <strain evidence="1 2">11-3813</strain>
    </source>
</reference>
<dbReference type="Proteomes" id="UP000189229">
    <property type="component" value="Unassembled WGS sequence"/>
</dbReference>
<name>A0A1V3WB41_MYCKA</name>
<proteinExistence type="predicted"/>
<gene>
    <name evidence="1" type="ORF">BZL30_9425</name>
</gene>
<comment type="caution">
    <text evidence="1">The sequence shown here is derived from an EMBL/GenBank/DDBJ whole genome shotgun (WGS) entry which is preliminary data.</text>
</comment>
<dbReference type="EMBL" id="MVBM01000017">
    <property type="protein sequence ID" value="OOK63636.1"/>
    <property type="molecule type" value="Genomic_DNA"/>
</dbReference>
<sequence length="37" mass="3910">MVSRSQMLAVATIVRVTTANVPLRPACVVVGVLTISR</sequence>
<dbReference type="AlphaFoldDB" id="A0A1V3WB41"/>
<protein>
    <submittedName>
        <fullName evidence="1">Uncharacterized protein</fullName>
    </submittedName>
</protein>
<evidence type="ECO:0000313" key="1">
    <source>
        <dbReference type="EMBL" id="OOK63636.1"/>
    </source>
</evidence>
<organism evidence="1 2">
    <name type="scientific">Mycobacterium kansasii</name>
    <dbReference type="NCBI Taxonomy" id="1768"/>
    <lineage>
        <taxon>Bacteria</taxon>
        <taxon>Bacillati</taxon>
        <taxon>Actinomycetota</taxon>
        <taxon>Actinomycetes</taxon>
        <taxon>Mycobacteriales</taxon>
        <taxon>Mycobacteriaceae</taxon>
        <taxon>Mycobacterium</taxon>
    </lineage>
</organism>
<accession>A0A1V3WB41</accession>
<evidence type="ECO:0000313" key="2">
    <source>
        <dbReference type="Proteomes" id="UP000189229"/>
    </source>
</evidence>